<protein>
    <submittedName>
        <fullName evidence="5">Deleted in malignant brain tumors 1 protein Hensin</fullName>
    </submittedName>
</protein>
<dbReference type="EMBL" id="RHFK02000003">
    <property type="protein sequence ID" value="TWW78547.1"/>
    <property type="molecule type" value="Genomic_DNA"/>
</dbReference>
<dbReference type="InterPro" id="IPR000859">
    <property type="entry name" value="CUB_dom"/>
</dbReference>
<gene>
    <name evidence="5" type="ORF">D4764_11G0006680</name>
</gene>
<evidence type="ECO:0000259" key="4">
    <source>
        <dbReference type="PROSITE" id="PS01180"/>
    </source>
</evidence>
<dbReference type="PANTHER" id="PTHR24251">
    <property type="entry name" value="OVOCHYMASE-RELATED"/>
    <property type="match status" value="1"/>
</dbReference>
<dbReference type="CDD" id="cd00041">
    <property type="entry name" value="CUB"/>
    <property type="match status" value="4"/>
</dbReference>
<feature type="domain" description="CUB" evidence="4">
    <location>
        <begin position="1"/>
        <end position="85"/>
    </location>
</feature>
<evidence type="ECO:0000256" key="2">
    <source>
        <dbReference type="ARBA" id="ARBA00023157"/>
    </source>
</evidence>
<comment type="caution">
    <text evidence="3">Lacks conserved residue(s) required for the propagation of feature annotation.</text>
</comment>
<feature type="domain" description="CUB" evidence="4">
    <location>
        <begin position="120"/>
        <end position="185"/>
    </location>
</feature>
<dbReference type="Pfam" id="PF00431">
    <property type="entry name" value="CUB"/>
    <property type="match status" value="5"/>
</dbReference>
<organism evidence="5 6">
    <name type="scientific">Takifugu flavidus</name>
    <name type="common">sansaifugu</name>
    <dbReference type="NCBI Taxonomy" id="433684"/>
    <lineage>
        <taxon>Eukaryota</taxon>
        <taxon>Metazoa</taxon>
        <taxon>Chordata</taxon>
        <taxon>Craniata</taxon>
        <taxon>Vertebrata</taxon>
        <taxon>Euteleostomi</taxon>
        <taxon>Actinopterygii</taxon>
        <taxon>Neopterygii</taxon>
        <taxon>Teleostei</taxon>
        <taxon>Neoteleostei</taxon>
        <taxon>Acanthomorphata</taxon>
        <taxon>Eupercaria</taxon>
        <taxon>Tetraodontiformes</taxon>
        <taxon>Tetradontoidea</taxon>
        <taxon>Tetraodontidae</taxon>
        <taxon>Takifugu</taxon>
    </lineage>
</organism>
<keyword evidence="2" id="KW-1015">Disulfide bond</keyword>
<reference evidence="5 6" key="1">
    <citation type="submission" date="2019-04" db="EMBL/GenBank/DDBJ databases">
        <title>Chromosome genome assembly for Takifugu flavidus.</title>
        <authorList>
            <person name="Xiao S."/>
        </authorList>
    </citation>
    <scope>NUCLEOTIDE SEQUENCE [LARGE SCALE GENOMIC DNA]</scope>
    <source>
        <strain evidence="5">HTHZ2018</strain>
        <tissue evidence="5">Muscle</tissue>
    </source>
</reference>
<dbReference type="Gene3D" id="2.60.120.290">
    <property type="entry name" value="Spermadhesin, CUB domain"/>
    <property type="match status" value="5"/>
</dbReference>
<dbReference type="InterPro" id="IPR035914">
    <property type="entry name" value="Sperma_CUB_dom_sf"/>
</dbReference>
<dbReference type="FunFam" id="2.60.120.290:FF:000005">
    <property type="entry name" value="Procollagen C-endopeptidase enhancer 1"/>
    <property type="match status" value="3"/>
</dbReference>
<evidence type="ECO:0000313" key="5">
    <source>
        <dbReference type="EMBL" id="TWW78547.1"/>
    </source>
</evidence>
<evidence type="ECO:0000313" key="6">
    <source>
        <dbReference type="Proteomes" id="UP000324091"/>
    </source>
</evidence>
<sequence length="563" mass="63830">MYWYIRPGRSIIELEFSDVNVESHFSCSYDAIYVYDGYNSSSRLLGRLCGSQRATFHSTGAYLTVYFKSDSSVTSQGFRAHYRIVCSQWVLQVQLWTPGWKLFLFYKLSVLGELLSRLQHVESHSSCSYDAINVYDGYSSSSRLLGRLCGSQRATFHSTGAYLTVYFKSDGSVTSQGFRAHYRIVCSQWVLQVQLWIPGWKLFLFFKLSVRGSCCPDYNSAPCGGYLYGSNGTFYSPNHPYSYPNNARCYWYIRPGRSIIELEFSYVNVESHSSCSYDAINVYDGYSSRPALGRLCGSQRATFHSTGAYLTVYFKSDGSVTSQGFRAHYRIVCRLLPIKHCIKYHTGPGNHRNIKHYSIENHSYCAFDAINVHDGYDSGSRLLGRLCGSQRATFHSTGAYLTVYFKSDSSVTSQGFRAHYRIVYYCQNSTTGPTPPTTGNSCEKYLSHSGTFTSPNHPGYYYNNAYCTWQLRVQHDKKVFLSFRFMELENCCSCDYVAVYDGPSVGSPFLGKLCYKTVTSFHSSSNYLTVLFRTDSSVVARGFKAEFTSSLPANSGFKKRNEE</sequence>
<feature type="domain" description="CUB" evidence="4">
    <location>
        <begin position="426"/>
        <end position="550"/>
    </location>
</feature>
<dbReference type="SUPFAM" id="SSF49854">
    <property type="entry name" value="Spermadhesin, CUB domain"/>
    <property type="match status" value="5"/>
</dbReference>
<dbReference type="Proteomes" id="UP000324091">
    <property type="component" value="Chromosome 11"/>
</dbReference>
<accession>A0A5C6PJP0</accession>
<dbReference type="AlphaFoldDB" id="A0A5C6PJP0"/>
<evidence type="ECO:0000256" key="3">
    <source>
        <dbReference type="PROSITE-ProRule" id="PRU00059"/>
    </source>
</evidence>
<keyword evidence="6" id="KW-1185">Reference proteome</keyword>
<name>A0A5C6PJP0_9TELE</name>
<dbReference type="PROSITE" id="PS01180">
    <property type="entry name" value="CUB"/>
    <property type="match status" value="5"/>
</dbReference>
<evidence type="ECO:0000256" key="1">
    <source>
        <dbReference type="ARBA" id="ARBA00022737"/>
    </source>
</evidence>
<comment type="caution">
    <text evidence="5">The sequence shown here is derived from an EMBL/GenBank/DDBJ whole genome shotgun (WGS) entry which is preliminary data.</text>
</comment>
<dbReference type="SMART" id="SM00042">
    <property type="entry name" value="CUB"/>
    <property type="match status" value="5"/>
</dbReference>
<feature type="domain" description="CUB" evidence="4">
    <location>
        <begin position="223"/>
        <end position="332"/>
    </location>
</feature>
<keyword evidence="1" id="KW-0677">Repeat</keyword>
<feature type="domain" description="CUB" evidence="4">
    <location>
        <begin position="357"/>
        <end position="423"/>
    </location>
</feature>
<proteinExistence type="predicted"/>